<keyword evidence="3" id="KW-1185">Reference proteome</keyword>
<proteinExistence type="predicted"/>
<protein>
    <recommendedName>
        <fullName evidence="1">Reverse transcriptase zinc-binding domain-containing protein</fullName>
    </recommendedName>
</protein>
<feature type="non-terminal residue" evidence="2">
    <location>
        <position position="1"/>
    </location>
</feature>
<evidence type="ECO:0000259" key="1">
    <source>
        <dbReference type="Pfam" id="PF13966"/>
    </source>
</evidence>
<dbReference type="AlphaFoldDB" id="A0A1X2GRN3"/>
<reference evidence="2 3" key="1">
    <citation type="submission" date="2016-07" db="EMBL/GenBank/DDBJ databases">
        <title>Pervasive Adenine N6-methylation of Active Genes in Fungi.</title>
        <authorList>
            <consortium name="DOE Joint Genome Institute"/>
            <person name="Mondo S.J."/>
            <person name="Dannebaum R.O."/>
            <person name="Kuo R.C."/>
            <person name="Labutti K."/>
            <person name="Haridas S."/>
            <person name="Kuo A."/>
            <person name="Salamov A."/>
            <person name="Ahrendt S.R."/>
            <person name="Lipzen A."/>
            <person name="Sullivan W."/>
            <person name="Andreopoulos W.B."/>
            <person name="Clum A."/>
            <person name="Lindquist E."/>
            <person name="Daum C."/>
            <person name="Ramamoorthy G.K."/>
            <person name="Gryganskyi A."/>
            <person name="Culley D."/>
            <person name="Magnuson J.K."/>
            <person name="James T.Y."/>
            <person name="O'Malley M.A."/>
            <person name="Stajich J.E."/>
            <person name="Spatafora J.W."/>
            <person name="Visel A."/>
            <person name="Grigoriev I.V."/>
        </authorList>
    </citation>
    <scope>NUCLEOTIDE SEQUENCE [LARGE SCALE GENOMIC DNA]</scope>
    <source>
        <strain evidence="2 3">NRRL 3301</strain>
    </source>
</reference>
<sequence length="183" mass="21171">LSSKRLRSLTIPAHRSQWHPPRNPPPLSFWSRLWAAPMIHLGRTVLYRYVHGKIYRASLLHKRFPSDHISPLCRHCQLVPDSLDHFFFSCPLRFAVWQECWRLLFDVPSPSWHSIKSALVTQSWPDLHEPLTLNPPSLLAGAIIVGLWRAHWASVFDSSPFIPHNVVTSIHRNIISTNRESSL</sequence>
<accession>A0A1X2GRN3</accession>
<dbReference type="OrthoDB" id="2233730at2759"/>
<feature type="non-terminal residue" evidence="2">
    <location>
        <position position="183"/>
    </location>
</feature>
<evidence type="ECO:0000313" key="2">
    <source>
        <dbReference type="EMBL" id="ORX59743.1"/>
    </source>
</evidence>
<gene>
    <name evidence="2" type="ORF">DM01DRAFT_1267922</name>
</gene>
<dbReference type="InterPro" id="IPR026960">
    <property type="entry name" value="RVT-Znf"/>
</dbReference>
<dbReference type="Proteomes" id="UP000242146">
    <property type="component" value="Unassembled WGS sequence"/>
</dbReference>
<dbReference type="EMBL" id="MCGT01000005">
    <property type="protein sequence ID" value="ORX59743.1"/>
    <property type="molecule type" value="Genomic_DNA"/>
</dbReference>
<organism evidence="2 3">
    <name type="scientific">Hesseltinella vesiculosa</name>
    <dbReference type="NCBI Taxonomy" id="101127"/>
    <lineage>
        <taxon>Eukaryota</taxon>
        <taxon>Fungi</taxon>
        <taxon>Fungi incertae sedis</taxon>
        <taxon>Mucoromycota</taxon>
        <taxon>Mucoromycotina</taxon>
        <taxon>Mucoromycetes</taxon>
        <taxon>Mucorales</taxon>
        <taxon>Cunninghamellaceae</taxon>
        <taxon>Hesseltinella</taxon>
    </lineage>
</organism>
<dbReference type="Pfam" id="PF13966">
    <property type="entry name" value="zf-RVT"/>
    <property type="match status" value="1"/>
</dbReference>
<feature type="domain" description="Reverse transcriptase zinc-binding" evidence="1">
    <location>
        <begin position="27"/>
        <end position="97"/>
    </location>
</feature>
<comment type="caution">
    <text evidence="2">The sequence shown here is derived from an EMBL/GenBank/DDBJ whole genome shotgun (WGS) entry which is preliminary data.</text>
</comment>
<evidence type="ECO:0000313" key="3">
    <source>
        <dbReference type="Proteomes" id="UP000242146"/>
    </source>
</evidence>
<name>A0A1X2GRN3_9FUNG</name>